<dbReference type="Proteomes" id="UP000694722">
    <property type="component" value="Unplaced"/>
</dbReference>
<feature type="compositionally biased region" description="Pro residues" evidence="1">
    <location>
        <begin position="12"/>
        <end position="22"/>
    </location>
</feature>
<evidence type="ECO:0000256" key="1">
    <source>
        <dbReference type="SAM" id="MobiDB-lite"/>
    </source>
</evidence>
<dbReference type="Ensembl" id="ENSSSCT00040048253.1">
    <property type="protein sequence ID" value="ENSSSCP00040020143.1"/>
    <property type="gene ID" value="ENSSSCG00040035987.1"/>
</dbReference>
<feature type="region of interest" description="Disordered" evidence="1">
    <location>
        <begin position="211"/>
        <end position="265"/>
    </location>
</feature>
<feature type="compositionally biased region" description="Basic and acidic residues" evidence="1">
    <location>
        <begin position="1"/>
        <end position="10"/>
    </location>
</feature>
<dbReference type="Proteomes" id="UP000694570">
    <property type="component" value="Unplaced"/>
</dbReference>
<dbReference type="AlphaFoldDB" id="A0A8D1EEM7"/>
<proteinExistence type="predicted"/>
<accession>A0A8D1EEM7</accession>
<reference evidence="2" key="1">
    <citation type="submission" date="2025-05" db="UniProtKB">
        <authorList>
            <consortium name="Ensembl"/>
        </authorList>
    </citation>
    <scope>IDENTIFICATION</scope>
</reference>
<evidence type="ECO:0000313" key="2">
    <source>
        <dbReference type="Ensembl" id="ENSSSCP00040020143.1"/>
    </source>
</evidence>
<feature type="region of interest" description="Disordered" evidence="1">
    <location>
        <begin position="1"/>
        <end position="41"/>
    </location>
</feature>
<organism evidence="2 3">
    <name type="scientific">Sus scrofa</name>
    <name type="common">Pig</name>
    <dbReference type="NCBI Taxonomy" id="9823"/>
    <lineage>
        <taxon>Eukaryota</taxon>
        <taxon>Metazoa</taxon>
        <taxon>Chordata</taxon>
        <taxon>Craniata</taxon>
        <taxon>Vertebrata</taxon>
        <taxon>Euteleostomi</taxon>
        <taxon>Mammalia</taxon>
        <taxon>Eutheria</taxon>
        <taxon>Laurasiatheria</taxon>
        <taxon>Artiodactyla</taxon>
        <taxon>Suina</taxon>
        <taxon>Suidae</taxon>
        <taxon>Sus</taxon>
    </lineage>
</organism>
<sequence>TLDFAGRREGLPCPPRGSPPSGTPSADPENKAQRSGPVGERDLKARLLPEEVRLPPANRVPALGYFRCGSAPPPRAKEELGLTLSSPESRGGERLVAPPHSVGLFASGFACYLHERSTLPHPFRIPLFLHPTPQSPEAPSRARQKDREATLLLVYCPSAGSGSQGPGWGCPAQPAGLYSVCRGAVRPLQGNELSGMSRSLGLGRPGSWETWAGRGHAAGPVGPVGQRSDVERGGGGQRGSSRGRGRRLPRAPSAQHSPLEDAGVLAAQRDEVRVVVREPDAGHVAAVTAVHEARRLGRREGRAAAAVEPQGPDLPSPEALGGLSPWRARTGTGRGALCRSRRPQPPRAHCGSGTGS</sequence>
<dbReference type="Ensembl" id="ENSSSCT00030015269.1">
    <property type="protein sequence ID" value="ENSSSCP00030006846.1"/>
    <property type="gene ID" value="ENSSSCG00030011137.1"/>
</dbReference>
<protein>
    <submittedName>
        <fullName evidence="2">Uncharacterized protein</fullName>
    </submittedName>
</protein>
<name>A0A8D1EEM7_PIG</name>
<evidence type="ECO:0000313" key="3">
    <source>
        <dbReference type="Proteomes" id="UP000694722"/>
    </source>
</evidence>
<feature type="region of interest" description="Disordered" evidence="1">
    <location>
        <begin position="300"/>
        <end position="356"/>
    </location>
</feature>